<dbReference type="InterPro" id="IPR051534">
    <property type="entry name" value="CBASS_pafABC_assoc_protein"/>
</dbReference>
<gene>
    <name evidence="5" type="ORF">LWC34_37715</name>
</gene>
<evidence type="ECO:0000259" key="4">
    <source>
        <dbReference type="PROSITE" id="PS51000"/>
    </source>
</evidence>
<evidence type="ECO:0000313" key="5">
    <source>
        <dbReference type="EMBL" id="MCE7008509.1"/>
    </source>
</evidence>
<dbReference type="InterPro" id="IPR018356">
    <property type="entry name" value="Tscrpt_reg_HTH_DeoR_CS"/>
</dbReference>
<feature type="domain" description="HTH deoR-type" evidence="4">
    <location>
        <begin position="1"/>
        <end position="60"/>
    </location>
</feature>
<organism evidence="5 6">
    <name type="scientific">Kibdelosporangium philippinense</name>
    <dbReference type="NCBI Taxonomy" id="211113"/>
    <lineage>
        <taxon>Bacteria</taxon>
        <taxon>Bacillati</taxon>
        <taxon>Actinomycetota</taxon>
        <taxon>Actinomycetes</taxon>
        <taxon>Pseudonocardiales</taxon>
        <taxon>Pseudonocardiaceae</taxon>
        <taxon>Kibdelosporangium</taxon>
    </lineage>
</organism>
<proteinExistence type="predicted"/>
<evidence type="ECO:0000313" key="6">
    <source>
        <dbReference type="Proteomes" id="UP001521150"/>
    </source>
</evidence>
<reference evidence="5 6" key="1">
    <citation type="submission" date="2021-12" db="EMBL/GenBank/DDBJ databases">
        <title>Genome sequence of Kibdelosporangium philippinense ATCC 49844.</title>
        <authorList>
            <person name="Fedorov E.A."/>
            <person name="Omeragic M."/>
            <person name="Shalygina K.F."/>
            <person name="Maclea K.S."/>
        </authorList>
    </citation>
    <scope>NUCLEOTIDE SEQUENCE [LARGE SCALE GENOMIC DNA]</scope>
    <source>
        <strain evidence="5 6">ATCC 49844</strain>
    </source>
</reference>
<dbReference type="InterPro" id="IPR026881">
    <property type="entry name" value="WYL_dom"/>
</dbReference>
<dbReference type="Pfam" id="PF13280">
    <property type="entry name" value="WYL"/>
    <property type="match status" value="1"/>
</dbReference>
<keyword evidence="3" id="KW-0804">Transcription</keyword>
<dbReference type="PROSITE" id="PS00894">
    <property type="entry name" value="HTH_DEOR_1"/>
    <property type="match status" value="1"/>
</dbReference>
<dbReference type="Pfam" id="PF08279">
    <property type="entry name" value="HTH_11"/>
    <property type="match status" value="1"/>
</dbReference>
<name>A0ABS8ZL52_9PSEU</name>
<dbReference type="PROSITE" id="PS51000">
    <property type="entry name" value="HTH_DEOR_2"/>
    <property type="match status" value="1"/>
</dbReference>
<dbReference type="PANTHER" id="PTHR34580">
    <property type="match status" value="1"/>
</dbReference>
<dbReference type="InterPro" id="IPR036390">
    <property type="entry name" value="WH_DNA-bd_sf"/>
</dbReference>
<dbReference type="PROSITE" id="PS52050">
    <property type="entry name" value="WYL"/>
    <property type="match status" value="1"/>
</dbReference>
<accession>A0ABS8ZL52</accession>
<dbReference type="EMBL" id="JAJVCN010000003">
    <property type="protein sequence ID" value="MCE7008509.1"/>
    <property type="molecule type" value="Genomic_DNA"/>
</dbReference>
<sequence>MPTRLLRLLSLLHSRPEWSGGELAAELDITTRTVRRDVERLRQLDYVIEATTGTAGGYRLISSPKLPPPHLDESEAIALMIRAGTDEDAMRALTKLIDLLPARQRPRLAVLKATTTAIRRPVPNTDPAVIATLALGCRESEILTFEYFTREGSPSSRRVEPHSIVTVEGRWYLLGFDIYREDWRTFRLDRISEPMSTRHRFTPRELPAKDAATYLTESMKRASYQHTALITVPLSAESVRARIFAPIPGTITENHGTCTIQLSASNAELITQYVAAIAALSPIKLEAADEEIHQRLRKLGTELISSGSWRANGPGHAGSSRGSVCGHG</sequence>
<comment type="caution">
    <text evidence="5">The sequence shown here is derived from an EMBL/GenBank/DDBJ whole genome shotgun (WGS) entry which is preliminary data.</text>
</comment>
<evidence type="ECO:0000256" key="3">
    <source>
        <dbReference type="ARBA" id="ARBA00023163"/>
    </source>
</evidence>
<dbReference type="Gene3D" id="1.10.10.10">
    <property type="entry name" value="Winged helix-like DNA-binding domain superfamily/Winged helix DNA-binding domain"/>
    <property type="match status" value="1"/>
</dbReference>
<dbReference type="InterPro" id="IPR036388">
    <property type="entry name" value="WH-like_DNA-bd_sf"/>
</dbReference>
<keyword evidence="1" id="KW-0805">Transcription regulation</keyword>
<protein>
    <submittedName>
        <fullName evidence="5">WYL domain-containing protein</fullName>
    </submittedName>
</protein>
<dbReference type="RefSeq" id="WP_233730003.1">
    <property type="nucleotide sequence ID" value="NZ_JAJVCN010000003.1"/>
</dbReference>
<keyword evidence="2" id="KW-0238">DNA-binding</keyword>
<keyword evidence="6" id="KW-1185">Reference proteome</keyword>
<dbReference type="Proteomes" id="UP001521150">
    <property type="component" value="Unassembled WGS sequence"/>
</dbReference>
<dbReference type="SUPFAM" id="SSF46785">
    <property type="entry name" value="Winged helix' DNA-binding domain"/>
    <property type="match status" value="1"/>
</dbReference>
<evidence type="ECO:0000256" key="1">
    <source>
        <dbReference type="ARBA" id="ARBA00023015"/>
    </source>
</evidence>
<evidence type="ECO:0000256" key="2">
    <source>
        <dbReference type="ARBA" id="ARBA00023125"/>
    </source>
</evidence>
<dbReference type="InterPro" id="IPR001034">
    <property type="entry name" value="DeoR_HTH"/>
</dbReference>
<dbReference type="PANTHER" id="PTHR34580:SF3">
    <property type="entry name" value="PROTEIN PAFB"/>
    <property type="match status" value="1"/>
</dbReference>
<dbReference type="InterPro" id="IPR013196">
    <property type="entry name" value="HTH_11"/>
</dbReference>